<keyword evidence="2" id="KW-0902">Two-component regulatory system</keyword>
<keyword evidence="4 6" id="KW-0238">DNA-binding</keyword>
<dbReference type="SUPFAM" id="SSF52540">
    <property type="entry name" value="P-loop containing nucleoside triphosphate hydrolases"/>
    <property type="match status" value="1"/>
</dbReference>
<dbReference type="InterPro" id="IPR051677">
    <property type="entry name" value="AfsR-DnrI-RedD_regulator"/>
</dbReference>
<dbReference type="InterPro" id="IPR036388">
    <property type="entry name" value="WH-like_DNA-bd_sf"/>
</dbReference>
<keyword evidence="3" id="KW-0805">Transcription regulation</keyword>
<comment type="similarity">
    <text evidence="1">Belongs to the AfsR/DnrI/RedD regulatory family.</text>
</comment>
<keyword evidence="5" id="KW-0804">Transcription</keyword>
<proteinExistence type="inferred from homology"/>
<evidence type="ECO:0000259" key="8">
    <source>
        <dbReference type="PROSITE" id="PS51755"/>
    </source>
</evidence>
<dbReference type="Pfam" id="PF14559">
    <property type="entry name" value="TPR_19"/>
    <property type="match status" value="1"/>
</dbReference>
<dbReference type="InterPro" id="IPR027417">
    <property type="entry name" value="P-loop_NTPase"/>
</dbReference>
<dbReference type="PRINTS" id="PR00364">
    <property type="entry name" value="DISEASERSIST"/>
</dbReference>
<dbReference type="PANTHER" id="PTHR35807:SF1">
    <property type="entry name" value="TRANSCRIPTIONAL REGULATOR REDD"/>
    <property type="match status" value="1"/>
</dbReference>
<dbReference type="SMART" id="SM00028">
    <property type="entry name" value="TPR"/>
    <property type="match status" value="4"/>
</dbReference>
<dbReference type="Gene3D" id="1.10.10.10">
    <property type="entry name" value="Winged helix-like DNA-binding domain superfamily/Winged helix DNA-binding domain"/>
    <property type="match status" value="1"/>
</dbReference>
<comment type="caution">
    <text evidence="9">The sequence shown here is derived from an EMBL/GenBank/DDBJ whole genome shotgun (WGS) entry which is preliminary data.</text>
</comment>
<evidence type="ECO:0000256" key="5">
    <source>
        <dbReference type="ARBA" id="ARBA00023163"/>
    </source>
</evidence>
<reference evidence="10" key="1">
    <citation type="journal article" date="2019" name="Int. J. Syst. Evol. Microbiol.">
        <title>The Global Catalogue of Microorganisms (GCM) 10K type strain sequencing project: providing services to taxonomists for standard genome sequencing and annotation.</title>
        <authorList>
            <consortium name="The Broad Institute Genomics Platform"/>
            <consortium name="The Broad Institute Genome Sequencing Center for Infectious Disease"/>
            <person name="Wu L."/>
            <person name="Ma J."/>
        </authorList>
    </citation>
    <scope>NUCLEOTIDE SEQUENCE [LARGE SCALE GENOMIC DNA]</scope>
    <source>
        <strain evidence="10">JCM 13581</strain>
    </source>
</reference>
<sequence>MGLRLLGPVELVNDRRSFDLGGPRQRTVLSLLALNANRVVPVEQLIDAVWDTSPPSTARAQIQTSISALRKLLAEAGSSCGVIVRRSPGYALEIAPGELDSLQFGALVAKAREQVDAGDEADATLTLGTALGLWRGAALSGVTSELVQRGATLLEDRRMAALDERIRLDLVLGRHEELSGELRTLVAEHPLREKLHGFLMLALYRAGRQAEALEAARHARTVLVEEIGIDPGQELQDLERAILHRDAALDLPSAAVRDSHGSGREAASPLPAPGGPSQIPQQLPASISDFTGRDEQLREITALLTTDSATHSARWGMPIIAISGKGGSGKSCLAIRAAHELSAHFPDGQLYADLSGSGGEDRTARLLARFLRALGVAGSAVPDDTDERMELYRSKVSGKRLLLVLDDVPAAATIRPLLPGSPTCAVITTSRERLGSLSGAHWVDVGMLDVDRSAELLTRIVGPERVRAEDGAVVELVGFCGGLPLALRIAGARLASRPHWQIGGLVRRLRDEARRLDELAYNGLELRSNIGLTYRILTEPAQRLFRLFALVEAPDFPGWTAAALLDSSLGEAEEVLESLVDAQLLDVVKFPGSQQSRYRFHALIRVYAREKLLEAEPEEPSAAALTRLLGAWLALAEEAHRKEYGGDYTILHGRAPRWRPPRGEAPDAAGDPAEWWEAERGSLVAAVRQAAHAGLDELCWDLALTSVTLFEMKGYFDDWLECALTAREAAERAGNRTGTAAMQYSLGTLHMFQTRLDSAEECFTIALGLFRALDHAHGCALVLRNAAHIDELRGDVAAMRAKYAESLETMRAVGDRIGEAHILRSLASDRMSEGDTAAARQLLEEALAICREAPCLRAEAQVVHRFAELHLATHRMDLARQALNRVLRIVRDTGDRIGEAYAVYGLGVLRHREGRTETAEMTLTHALGLSRRLGEQLIEAKALYTLGEIAAARGDDAVGVAHLTEADRLFGELGSVLMRSRTLILLSDIRAAAGRTGPARADLEQAVRLLAANDSREAAHVLAELRAARSALPADRRADGAAGAVRP</sequence>
<keyword evidence="10" id="KW-1185">Reference proteome</keyword>
<dbReference type="Proteomes" id="UP001501303">
    <property type="component" value="Unassembled WGS sequence"/>
</dbReference>
<dbReference type="InterPro" id="IPR016032">
    <property type="entry name" value="Sig_transdc_resp-reg_C-effctor"/>
</dbReference>
<evidence type="ECO:0000256" key="4">
    <source>
        <dbReference type="ARBA" id="ARBA00023125"/>
    </source>
</evidence>
<dbReference type="InterPro" id="IPR019734">
    <property type="entry name" value="TPR_rpt"/>
</dbReference>
<evidence type="ECO:0000313" key="9">
    <source>
        <dbReference type="EMBL" id="GAA1916979.1"/>
    </source>
</evidence>
<evidence type="ECO:0000256" key="7">
    <source>
        <dbReference type="SAM" id="MobiDB-lite"/>
    </source>
</evidence>
<feature type="DNA-binding region" description="OmpR/PhoB-type" evidence="6">
    <location>
        <begin position="1"/>
        <end position="94"/>
    </location>
</feature>
<evidence type="ECO:0000256" key="3">
    <source>
        <dbReference type="ARBA" id="ARBA00023015"/>
    </source>
</evidence>
<dbReference type="InterPro" id="IPR011990">
    <property type="entry name" value="TPR-like_helical_dom_sf"/>
</dbReference>
<evidence type="ECO:0000256" key="1">
    <source>
        <dbReference type="ARBA" id="ARBA00005820"/>
    </source>
</evidence>
<protein>
    <submittedName>
        <fullName evidence="9">BTAD domain-containing putative transcriptional regulator</fullName>
    </submittedName>
</protein>
<accession>A0ABP5APK4</accession>
<feature type="domain" description="OmpR/PhoB-type" evidence="8">
    <location>
        <begin position="1"/>
        <end position="94"/>
    </location>
</feature>
<name>A0ABP5APK4_9ACTN</name>
<organism evidence="9 10">
    <name type="scientific">Streptomyces sodiiphilus</name>
    <dbReference type="NCBI Taxonomy" id="226217"/>
    <lineage>
        <taxon>Bacteria</taxon>
        <taxon>Bacillati</taxon>
        <taxon>Actinomycetota</taxon>
        <taxon>Actinomycetes</taxon>
        <taxon>Kitasatosporales</taxon>
        <taxon>Streptomycetaceae</taxon>
        <taxon>Streptomyces</taxon>
    </lineage>
</organism>
<dbReference type="InterPro" id="IPR001867">
    <property type="entry name" value="OmpR/PhoB-type_DNA-bd"/>
</dbReference>
<dbReference type="InterPro" id="IPR002182">
    <property type="entry name" value="NB-ARC"/>
</dbReference>
<dbReference type="Pfam" id="PF00931">
    <property type="entry name" value="NB-ARC"/>
    <property type="match status" value="1"/>
</dbReference>
<dbReference type="EMBL" id="BAAAMJ010000029">
    <property type="protein sequence ID" value="GAA1916979.1"/>
    <property type="molecule type" value="Genomic_DNA"/>
</dbReference>
<dbReference type="SUPFAM" id="SSF48452">
    <property type="entry name" value="TPR-like"/>
    <property type="match status" value="3"/>
</dbReference>
<feature type="region of interest" description="Disordered" evidence="7">
    <location>
        <begin position="254"/>
        <end position="281"/>
    </location>
</feature>
<dbReference type="Pfam" id="PF00486">
    <property type="entry name" value="Trans_reg_C"/>
    <property type="match status" value="1"/>
</dbReference>
<dbReference type="SUPFAM" id="SSF46894">
    <property type="entry name" value="C-terminal effector domain of the bipartite response regulators"/>
    <property type="match status" value="1"/>
</dbReference>
<dbReference type="SMART" id="SM01043">
    <property type="entry name" value="BTAD"/>
    <property type="match status" value="1"/>
</dbReference>
<dbReference type="SMART" id="SM00862">
    <property type="entry name" value="Trans_reg_C"/>
    <property type="match status" value="1"/>
</dbReference>
<dbReference type="InterPro" id="IPR005158">
    <property type="entry name" value="BTAD"/>
</dbReference>
<dbReference type="CDD" id="cd15831">
    <property type="entry name" value="BTAD"/>
    <property type="match status" value="1"/>
</dbReference>
<dbReference type="PANTHER" id="PTHR35807">
    <property type="entry name" value="TRANSCRIPTIONAL REGULATOR REDD-RELATED"/>
    <property type="match status" value="1"/>
</dbReference>
<evidence type="ECO:0000256" key="2">
    <source>
        <dbReference type="ARBA" id="ARBA00023012"/>
    </source>
</evidence>
<evidence type="ECO:0000313" key="10">
    <source>
        <dbReference type="Proteomes" id="UP001501303"/>
    </source>
</evidence>
<gene>
    <name evidence="9" type="ORF">GCM10009716_27640</name>
</gene>
<dbReference type="Gene3D" id="3.40.50.300">
    <property type="entry name" value="P-loop containing nucleotide triphosphate hydrolases"/>
    <property type="match status" value="1"/>
</dbReference>
<dbReference type="PROSITE" id="PS51755">
    <property type="entry name" value="OMPR_PHOB"/>
    <property type="match status" value="1"/>
</dbReference>
<evidence type="ECO:0000256" key="6">
    <source>
        <dbReference type="PROSITE-ProRule" id="PRU01091"/>
    </source>
</evidence>
<dbReference type="Pfam" id="PF03704">
    <property type="entry name" value="BTAD"/>
    <property type="match status" value="1"/>
</dbReference>
<dbReference type="Gene3D" id="1.25.40.10">
    <property type="entry name" value="Tetratricopeptide repeat domain"/>
    <property type="match status" value="3"/>
</dbReference>